<dbReference type="SMART" id="SM01383">
    <property type="entry name" value="Ribosomal_L2"/>
    <property type="match status" value="1"/>
</dbReference>
<keyword evidence="2 7" id="KW-0699">rRNA-binding</keyword>
<proteinExistence type="inferred from homology"/>
<evidence type="ECO:0000256" key="4">
    <source>
        <dbReference type="ARBA" id="ARBA00022980"/>
    </source>
</evidence>
<protein>
    <recommendedName>
        <fullName evidence="6 7">Large ribosomal subunit protein uL2</fullName>
    </recommendedName>
</protein>
<dbReference type="GO" id="GO:0016740">
    <property type="term" value="F:transferase activity"/>
    <property type="evidence" value="ECO:0007669"/>
    <property type="project" value="InterPro"/>
</dbReference>
<sequence>MPIINYKPTTPSRRNMSVTDYSGLSKVAPEKSLLAPLNKKSGRNSYGRITVRHRGGGNRRKYRIIDFKRQKFDVPGTVKTLEYDPNRSAFIALIEYQDGEKRYIIAPNGLKVGDTVVASPSADIKPGNALPLANIPTGTFIHNVELYPGKGAQLARAAGNMAQLMAKENNMALLRLPSGELRNVPVNCMATIGQVGNVDHENVKIGKAGRKRNMGWRPTVRGSVMNPNDHPHGGGEGKSPVGRPGPVTPWGKPALGYKTRAHHNRSDKFIVRRRNGK</sequence>
<dbReference type="InterPro" id="IPR012340">
    <property type="entry name" value="NA-bd_OB-fold"/>
</dbReference>
<dbReference type="SUPFAM" id="SSF50104">
    <property type="entry name" value="Translation proteins SH3-like domain"/>
    <property type="match status" value="1"/>
</dbReference>
<dbReference type="OrthoDB" id="9778722at2"/>
<dbReference type="InterPro" id="IPR022671">
    <property type="entry name" value="Ribosomal_uL2_CS"/>
</dbReference>
<dbReference type="InterPro" id="IPR014722">
    <property type="entry name" value="Rib_uL2_dom2"/>
</dbReference>
<dbReference type="Proteomes" id="UP000220611">
    <property type="component" value="Unassembled WGS sequence"/>
</dbReference>
<reference evidence="11 12" key="1">
    <citation type="submission" date="2017-07" db="EMBL/GenBank/DDBJ databases">
        <title>Prevalence of linear plasmids in Cutibacterium (Propionibacterium) acnes isolates obtained from prostatic tissue.</title>
        <authorList>
            <person name="Davidsson S."/>
            <person name="Carlsson J."/>
            <person name="Molling P."/>
            <person name="Andren O."/>
            <person name="Andersson S.-O."/>
            <person name="Brzuszkiewicz E."/>
            <person name="Poehlein A."/>
            <person name="Al-Zeer M."/>
            <person name="Brinkmann V."/>
            <person name="Scavenius C."/>
            <person name="Nazipi S."/>
            <person name="Soderquist B."/>
            <person name="Bruggemann H."/>
        </authorList>
    </citation>
    <scope>NUCLEOTIDE SEQUENCE [LARGE SCALE GENOMIC DNA]</scope>
    <source>
        <strain evidence="11 12">DSM 753</strain>
    </source>
</reference>
<evidence type="ECO:0000256" key="1">
    <source>
        <dbReference type="ARBA" id="ARBA00005636"/>
    </source>
</evidence>
<dbReference type="GO" id="GO:0003735">
    <property type="term" value="F:structural constituent of ribosome"/>
    <property type="evidence" value="ECO:0007669"/>
    <property type="project" value="InterPro"/>
</dbReference>
<feature type="domain" description="Large ribosomal subunit protein uL2 RNA-binding" evidence="10">
    <location>
        <begin position="42"/>
        <end position="118"/>
    </location>
</feature>
<evidence type="ECO:0000256" key="7">
    <source>
        <dbReference type="HAMAP-Rule" id="MF_01320"/>
    </source>
</evidence>
<feature type="domain" description="Large ribosomal subunit protein uL2 C-terminal" evidence="9">
    <location>
        <begin position="124"/>
        <end position="253"/>
    </location>
</feature>
<dbReference type="FunFam" id="4.10.950.10:FF:000001">
    <property type="entry name" value="50S ribosomal protein L2"/>
    <property type="match status" value="1"/>
</dbReference>
<dbReference type="GO" id="GO:0019843">
    <property type="term" value="F:rRNA binding"/>
    <property type="evidence" value="ECO:0007669"/>
    <property type="project" value="UniProtKB-UniRule"/>
</dbReference>
<dbReference type="Gene3D" id="2.40.50.140">
    <property type="entry name" value="Nucleic acid-binding proteins"/>
    <property type="match status" value="1"/>
</dbReference>
<dbReference type="EMBL" id="NOXF01000003">
    <property type="protein sequence ID" value="PEQ25005.1"/>
    <property type="molecule type" value="Genomic_DNA"/>
</dbReference>
<dbReference type="PIRSF" id="PIRSF002158">
    <property type="entry name" value="Ribosomal_L2"/>
    <property type="match status" value="1"/>
</dbReference>
<dbReference type="Pfam" id="PF00181">
    <property type="entry name" value="Ribosomal_L2_N"/>
    <property type="match status" value="1"/>
</dbReference>
<dbReference type="AlphaFoldDB" id="A0A855A4Z9"/>
<dbReference type="SMART" id="SM01382">
    <property type="entry name" value="Ribosomal_L2_C"/>
    <property type="match status" value="1"/>
</dbReference>
<dbReference type="PANTHER" id="PTHR13691">
    <property type="entry name" value="RIBOSOMAL PROTEIN L2"/>
    <property type="match status" value="1"/>
</dbReference>
<comment type="function">
    <text evidence="7">One of the primary rRNA binding proteins. Required for association of the 30S and 50S subunits to form the 70S ribosome, for tRNA binding and peptide bond formation. It has been suggested to have peptidyltransferase activity; this is somewhat controversial. Makes several contacts with the 16S rRNA in the 70S ribosome.</text>
</comment>
<feature type="region of interest" description="Disordered" evidence="8">
    <location>
        <begin position="213"/>
        <end position="277"/>
    </location>
</feature>
<dbReference type="InterPro" id="IPR022666">
    <property type="entry name" value="Ribosomal_uL2_RNA-bd_dom"/>
</dbReference>
<keyword evidence="4 7" id="KW-0689">Ribosomal protein</keyword>
<dbReference type="FunFam" id="2.40.50.140:FF:000003">
    <property type="entry name" value="50S ribosomal protein L2"/>
    <property type="match status" value="1"/>
</dbReference>
<comment type="similarity">
    <text evidence="1 7">Belongs to the universal ribosomal protein uL2 family.</text>
</comment>
<dbReference type="Pfam" id="PF03947">
    <property type="entry name" value="Ribosomal_L2_C"/>
    <property type="match status" value="1"/>
</dbReference>
<dbReference type="InterPro" id="IPR022669">
    <property type="entry name" value="Ribosomal_uL2_C"/>
</dbReference>
<dbReference type="GO" id="GO:0002181">
    <property type="term" value="P:cytoplasmic translation"/>
    <property type="evidence" value="ECO:0007669"/>
    <property type="project" value="TreeGrafter"/>
</dbReference>
<dbReference type="Gene3D" id="4.10.950.10">
    <property type="entry name" value="Ribosomal protein L2, domain 3"/>
    <property type="match status" value="1"/>
</dbReference>
<comment type="subunit">
    <text evidence="7">Part of the 50S ribosomal subunit. Forms a bridge to the 30S subunit in the 70S ribosome.</text>
</comment>
<dbReference type="InterPro" id="IPR005880">
    <property type="entry name" value="Ribosomal_uL2_bac/org-type"/>
</dbReference>
<accession>A0A855A4Z9</accession>
<evidence type="ECO:0000256" key="2">
    <source>
        <dbReference type="ARBA" id="ARBA00022730"/>
    </source>
</evidence>
<gene>
    <name evidence="7" type="primary">rplB</name>
    <name evidence="11" type="ORF">CH238_06060</name>
</gene>
<organism evidence="11 12">
    <name type="scientific">[Clostridium] leptum DSM 753</name>
    <dbReference type="NCBI Taxonomy" id="428125"/>
    <lineage>
        <taxon>Bacteria</taxon>
        <taxon>Bacillati</taxon>
        <taxon>Bacillota</taxon>
        <taxon>Clostridia</taxon>
        <taxon>Eubacteriales</taxon>
        <taxon>Oscillospiraceae</taxon>
        <taxon>Oscillospiraceae incertae sedis</taxon>
    </lineage>
</organism>
<keyword evidence="12" id="KW-1185">Reference proteome</keyword>
<dbReference type="PANTHER" id="PTHR13691:SF5">
    <property type="entry name" value="LARGE RIBOSOMAL SUBUNIT PROTEIN UL2M"/>
    <property type="match status" value="1"/>
</dbReference>
<dbReference type="Gene3D" id="2.30.30.30">
    <property type="match status" value="1"/>
</dbReference>
<evidence type="ECO:0000313" key="12">
    <source>
        <dbReference type="Proteomes" id="UP000220611"/>
    </source>
</evidence>
<dbReference type="InterPro" id="IPR014726">
    <property type="entry name" value="Ribosomal_uL2_dom3"/>
</dbReference>
<dbReference type="InterPro" id="IPR002171">
    <property type="entry name" value="Ribosomal_uL2"/>
</dbReference>
<name>A0A855A4Z9_9FIRM</name>
<evidence type="ECO:0000313" key="11">
    <source>
        <dbReference type="EMBL" id="PEQ25005.1"/>
    </source>
</evidence>
<dbReference type="SUPFAM" id="SSF50249">
    <property type="entry name" value="Nucleic acid-binding proteins"/>
    <property type="match status" value="1"/>
</dbReference>
<keyword evidence="5 7" id="KW-0687">Ribonucleoprotein</keyword>
<evidence type="ECO:0000259" key="9">
    <source>
        <dbReference type="SMART" id="SM01382"/>
    </source>
</evidence>
<dbReference type="InterPro" id="IPR008991">
    <property type="entry name" value="Translation_prot_SH3-like_sf"/>
</dbReference>
<evidence type="ECO:0000256" key="8">
    <source>
        <dbReference type="SAM" id="MobiDB-lite"/>
    </source>
</evidence>
<dbReference type="GO" id="GO:0015934">
    <property type="term" value="C:large ribosomal subunit"/>
    <property type="evidence" value="ECO:0007669"/>
    <property type="project" value="InterPro"/>
</dbReference>
<dbReference type="PROSITE" id="PS00467">
    <property type="entry name" value="RIBOSOMAL_L2"/>
    <property type="match status" value="1"/>
</dbReference>
<dbReference type="HAMAP" id="MF_01320_B">
    <property type="entry name" value="Ribosomal_uL2_B"/>
    <property type="match status" value="1"/>
</dbReference>
<comment type="caution">
    <text evidence="11">The sequence shown here is derived from an EMBL/GenBank/DDBJ whole genome shotgun (WGS) entry which is preliminary data.</text>
</comment>
<evidence type="ECO:0000259" key="10">
    <source>
        <dbReference type="SMART" id="SM01383"/>
    </source>
</evidence>
<dbReference type="FunFam" id="2.30.30.30:FF:000001">
    <property type="entry name" value="50S ribosomal protein L2"/>
    <property type="match status" value="1"/>
</dbReference>
<evidence type="ECO:0000256" key="5">
    <source>
        <dbReference type="ARBA" id="ARBA00023274"/>
    </source>
</evidence>
<dbReference type="NCBIfam" id="TIGR01171">
    <property type="entry name" value="rplB_bact"/>
    <property type="match status" value="1"/>
</dbReference>
<evidence type="ECO:0000256" key="3">
    <source>
        <dbReference type="ARBA" id="ARBA00022884"/>
    </source>
</evidence>
<evidence type="ECO:0000256" key="6">
    <source>
        <dbReference type="ARBA" id="ARBA00035242"/>
    </source>
</evidence>
<keyword evidence="3 7" id="KW-0694">RNA-binding</keyword>